<comment type="caution">
    <text evidence="2">The sequence shown here is derived from an EMBL/GenBank/DDBJ whole genome shotgun (WGS) entry which is preliminary data.</text>
</comment>
<keyword evidence="1" id="KW-1133">Transmembrane helix</keyword>
<dbReference type="EMBL" id="BAAAYN010000025">
    <property type="protein sequence ID" value="GAA3389685.1"/>
    <property type="molecule type" value="Genomic_DNA"/>
</dbReference>
<proteinExistence type="predicted"/>
<dbReference type="Proteomes" id="UP001501676">
    <property type="component" value="Unassembled WGS sequence"/>
</dbReference>
<evidence type="ECO:0000256" key="1">
    <source>
        <dbReference type="SAM" id="Phobius"/>
    </source>
</evidence>
<organism evidence="2 3">
    <name type="scientific">Cryptosporangium minutisporangium</name>
    <dbReference type="NCBI Taxonomy" id="113569"/>
    <lineage>
        <taxon>Bacteria</taxon>
        <taxon>Bacillati</taxon>
        <taxon>Actinomycetota</taxon>
        <taxon>Actinomycetes</taxon>
        <taxon>Cryptosporangiales</taxon>
        <taxon>Cryptosporangiaceae</taxon>
        <taxon>Cryptosporangium</taxon>
    </lineage>
</organism>
<evidence type="ECO:0000313" key="2">
    <source>
        <dbReference type="EMBL" id="GAA3389685.1"/>
    </source>
</evidence>
<accession>A0ABP6SZZ1</accession>
<gene>
    <name evidence="2" type="ORF">GCM10020369_40770</name>
</gene>
<keyword evidence="3" id="KW-1185">Reference proteome</keyword>
<name>A0ABP6SZZ1_9ACTN</name>
<keyword evidence="1" id="KW-0812">Transmembrane</keyword>
<sequence length="173" mass="17962">MTSTAPDSLPDRAVLLALQDLTTELTADGGDLGAQSENEARLAIAALLTAAGAREIDPAEVLPDDAAAMMAARRLLRLSTEDPDTARVADDVLSHPPGDDQMSLELAVAGAVVLGALIGWLQTKVHIRITRVDGKTEFEFEARKAAASPRLLQTVASTVSELLGAPPGPPPPA</sequence>
<reference evidence="3" key="1">
    <citation type="journal article" date="2019" name="Int. J. Syst. Evol. Microbiol.">
        <title>The Global Catalogue of Microorganisms (GCM) 10K type strain sequencing project: providing services to taxonomists for standard genome sequencing and annotation.</title>
        <authorList>
            <consortium name="The Broad Institute Genomics Platform"/>
            <consortium name="The Broad Institute Genome Sequencing Center for Infectious Disease"/>
            <person name="Wu L."/>
            <person name="Ma J."/>
        </authorList>
    </citation>
    <scope>NUCLEOTIDE SEQUENCE [LARGE SCALE GENOMIC DNA]</scope>
    <source>
        <strain evidence="3">JCM 9458</strain>
    </source>
</reference>
<feature type="transmembrane region" description="Helical" evidence="1">
    <location>
        <begin position="102"/>
        <end position="121"/>
    </location>
</feature>
<protein>
    <submittedName>
        <fullName evidence="2">Uncharacterized protein</fullName>
    </submittedName>
</protein>
<keyword evidence="1" id="KW-0472">Membrane</keyword>
<evidence type="ECO:0000313" key="3">
    <source>
        <dbReference type="Proteomes" id="UP001501676"/>
    </source>
</evidence>